<evidence type="ECO:0000313" key="1">
    <source>
        <dbReference type="EMBL" id="NER15725.1"/>
    </source>
</evidence>
<comment type="caution">
    <text evidence="1">The sequence shown here is derived from an EMBL/GenBank/DDBJ whole genome shotgun (WGS) entry which is preliminary data.</text>
</comment>
<organism evidence="1 2">
    <name type="scientific">Spongiivirga citrea</name>
    <dbReference type="NCBI Taxonomy" id="1481457"/>
    <lineage>
        <taxon>Bacteria</taxon>
        <taxon>Pseudomonadati</taxon>
        <taxon>Bacteroidota</taxon>
        <taxon>Flavobacteriia</taxon>
        <taxon>Flavobacteriales</taxon>
        <taxon>Flavobacteriaceae</taxon>
        <taxon>Spongiivirga</taxon>
    </lineage>
</organism>
<keyword evidence="2" id="KW-1185">Reference proteome</keyword>
<proteinExistence type="predicted"/>
<gene>
    <name evidence="1" type="ORF">GWK10_00790</name>
</gene>
<sequence length="118" mass="13762">MEGAWELVNYYSYDGENVTDTVPMSQGYRQIKIYSGNKVMWSRKVPMDSIEWYGYGTYTNSEDELVETLDYGSASMLKIIDTMRVFSFELQIDKDTFTQITVGEEGVRISSENYRRLE</sequence>
<reference evidence="1 2" key="1">
    <citation type="submission" date="2020-01" db="EMBL/GenBank/DDBJ databases">
        <title>Spongiivirga citrea KCTC 32990T.</title>
        <authorList>
            <person name="Wang G."/>
        </authorList>
    </citation>
    <scope>NUCLEOTIDE SEQUENCE [LARGE SCALE GENOMIC DNA]</scope>
    <source>
        <strain evidence="1 2">KCTC 32990</strain>
    </source>
</reference>
<dbReference type="AlphaFoldDB" id="A0A6M0CD72"/>
<dbReference type="Proteomes" id="UP000474296">
    <property type="component" value="Unassembled WGS sequence"/>
</dbReference>
<name>A0A6M0CD72_9FLAO</name>
<dbReference type="EMBL" id="JAABOQ010000001">
    <property type="protein sequence ID" value="NER15725.1"/>
    <property type="molecule type" value="Genomic_DNA"/>
</dbReference>
<accession>A0A6M0CD72</accession>
<evidence type="ECO:0000313" key="2">
    <source>
        <dbReference type="Proteomes" id="UP000474296"/>
    </source>
</evidence>
<evidence type="ECO:0008006" key="3">
    <source>
        <dbReference type="Google" id="ProtNLM"/>
    </source>
</evidence>
<protein>
    <recommendedName>
        <fullName evidence="3">Lipocalin-like domain-containing protein</fullName>
    </recommendedName>
</protein>